<evidence type="ECO:0000313" key="3">
    <source>
        <dbReference type="EMBL" id="MET7015059.1"/>
    </source>
</evidence>
<dbReference type="Proteomes" id="UP001549691">
    <property type="component" value="Unassembled WGS sequence"/>
</dbReference>
<keyword evidence="1" id="KW-0812">Transmembrane</keyword>
<comment type="caution">
    <text evidence="3">The sequence shown here is derived from an EMBL/GenBank/DDBJ whole genome shotgun (WGS) entry which is preliminary data.</text>
</comment>
<sequence>MFSVALGTSSAQNLAGFDPRLTMCGLLIVILLSLTYIWKRRALVVAARVIRSGRIDLLFLVGIGAWINELASASPRLAKIHAVFETTNSHWGLTVLLLLSAVMLSPLFRSLGKPKSTSPQFRFISDEPIDDGAQDSLGLKDQAQTFADAVLESEAHSGLVFGVDGPWGVGKTSFVNLAEQRWEEEKHRVIVCRLEPLRYASEPDLSGRLISEISVAIQREVFVPELRPVASRYSRLIKGKADFSFLGFRLSLEPSQESLDELIQDIDDVLKRIDRRVIIVIDDLDRLDAKATNSVLFATQRTFKLSQATYVLCYDTEVLASRGEDGARSRVFLEKFVAVKMSLFVDSCSIQNYLRKGWQLSAPQLGAMSSHRRLYLSALLEEFAATLNDDLGARYQPFAGDLRKAKRFVNAVQMIQQNGTSDLDRTDFNKRDLINLTLLHLHYPGLFRRIYAEETEGRSGIFSLRTEEKKFMNAADFLPLLEKQESGAAFLLAQLFDANILDLGSRDSVTSEDRTSRACFNKKPFRNLERYLTHIVRFVTPEPQDTFVLYKTAVDEVLGGAKVADVLNRPDFLSERWEHAHEQFWLLLVEKSYGFKRAITAQDAIDTLVDVLPKYSALRADDRGLRQQSIYSLLLLLDRVGWGRQVEASERSAPNTPENLLEIAWRIFGEKAYQGKGLIERMASDDRGVLGWNDLMLFRLYCSHDRGGQLFNLYSALSAHQDIEAPTTGVVSELTKMQMRYLSQRIFARFKQTYIDSRRNFFAEARQASVDALLGSASAQNKSGANDDLDAQNAGSLDQRADAARAGVTSFVIYQLSNLKPPTGSGVGCGHYDEEGANDSGGIARLMNEYVFGTCFNPEDDPRNVVHFLDHCLLHLSRSFQGNWIATKTDLAGGLDPLELGRYWGQHEQIIRQQSEELGDRRIVTHNYIALYRDDLPGVFAVLDELAKAPEGL</sequence>
<gene>
    <name evidence="3" type="ORF">ABXR19_12725</name>
</gene>
<evidence type="ECO:0000313" key="4">
    <source>
        <dbReference type="Proteomes" id="UP001549691"/>
    </source>
</evidence>
<keyword evidence="1" id="KW-0472">Membrane</keyword>
<dbReference type="InterPro" id="IPR027417">
    <property type="entry name" value="P-loop_NTPase"/>
</dbReference>
<organism evidence="3 4">
    <name type="scientific">Uliginosibacterium flavum</name>
    <dbReference type="NCBI Taxonomy" id="1396831"/>
    <lineage>
        <taxon>Bacteria</taxon>
        <taxon>Pseudomonadati</taxon>
        <taxon>Pseudomonadota</taxon>
        <taxon>Betaproteobacteria</taxon>
        <taxon>Rhodocyclales</taxon>
        <taxon>Zoogloeaceae</taxon>
        <taxon>Uliginosibacterium</taxon>
    </lineage>
</organism>
<name>A0ABV2TMB4_9RHOO</name>
<dbReference type="EMBL" id="JBEWZI010000013">
    <property type="protein sequence ID" value="MET7015059.1"/>
    <property type="molecule type" value="Genomic_DNA"/>
</dbReference>
<dbReference type="SUPFAM" id="SSF52540">
    <property type="entry name" value="P-loop containing nucleoside triphosphate hydrolases"/>
    <property type="match status" value="1"/>
</dbReference>
<evidence type="ECO:0000259" key="2">
    <source>
        <dbReference type="Pfam" id="PF07693"/>
    </source>
</evidence>
<dbReference type="InterPro" id="IPR011646">
    <property type="entry name" value="KAP_P-loop"/>
</dbReference>
<dbReference type="Pfam" id="PF07693">
    <property type="entry name" value="KAP_NTPase"/>
    <property type="match status" value="1"/>
</dbReference>
<evidence type="ECO:0000256" key="1">
    <source>
        <dbReference type="SAM" id="Phobius"/>
    </source>
</evidence>
<keyword evidence="4" id="KW-1185">Reference proteome</keyword>
<dbReference type="Gene3D" id="3.40.50.300">
    <property type="entry name" value="P-loop containing nucleotide triphosphate hydrolases"/>
    <property type="match status" value="1"/>
</dbReference>
<accession>A0ABV2TMB4</accession>
<protein>
    <submittedName>
        <fullName evidence="3">P-loop NTPase fold protein</fullName>
    </submittedName>
</protein>
<proteinExistence type="predicted"/>
<dbReference type="RefSeq" id="WP_354601522.1">
    <property type="nucleotide sequence ID" value="NZ_JBEWZI010000013.1"/>
</dbReference>
<feature type="transmembrane region" description="Helical" evidence="1">
    <location>
        <begin position="90"/>
        <end position="108"/>
    </location>
</feature>
<reference evidence="3 4" key="1">
    <citation type="submission" date="2024-07" db="EMBL/GenBank/DDBJ databases">
        <title>Uliginosibacterium flavum JJ3220;KACC:17644.</title>
        <authorList>
            <person name="Kim M.K."/>
        </authorList>
    </citation>
    <scope>NUCLEOTIDE SEQUENCE [LARGE SCALE GENOMIC DNA]</scope>
    <source>
        <strain evidence="3 4">KACC:17644</strain>
    </source>
</reference>
<feature type="transmembrane region" description="Helical" evidence="1">
    <location>
        <begin position="20"/>
        <end position="38"/>
    </location>
</feature>
<feature type="domain" description="KAP NTPase" evidence="2">
    <location>
        <begin position="142"/>
        <end position="416"/>
    </location>
</feature>
<keyword evidence="1" id="KW-1133">Transmembrane helix</keyword>